<gene>
    <name evidence="2" type="ORF">BG006_005831</name>
</gene>
<dbReference type="AlphaFoldDB" id="A0A9P5VLX1"/>
<evidence type="ECO:0000256" key="1">
    <source>
        <dbReference type="SAM" id="SignalP"/>
    </source>
</evidence>
<reference evidence="2" key="1">
    <citation type="journal article" date="2020" name="Fungal Divers.">
        <title>Resolving the Mortierellaceae phylogeny through synthesis of multi-gene phylogenetics and phylogenomics.</title>
        <authorList>
            <person name="Vandepol N."/>
            <person name="Liber J."/>
            <person name="Desiro A."/>
            <person name="Na H."/>
            <person name="Kennedy M."/>
            <person name="Barry K."/>
            <person name="Grigoriev I.V."/>
            <person name="Miller A.N."/>
            <person name="O'Donnell K."/>
            <person name="Stajich J.E."/>
            <person name="Bonito G."/>
        </authorList>
    </citation>
    <scope>NUCLEOTIDE SEQUENCE</scope>
    <source>
        <strain evidence="2">NVP1</strain>
    </source>
</reference>
<keyword evidence="1" id="KW-0732">Signal</keyword>
<dbReference type="EMBL" id="JAAAUY010000332">
    <property type="protein sequence ID" value="KAF9331304.1"/>
    <property type="molecule type" value="Genomic_DNA"/>
</dbReference>
<proteinExistence type="predicted"/>
<feature type="chain" id="PRO_5040126410" evidence="1">
    <location>
        <begin position="24"/>
        <end position="171"/>
    </location>
</feature>
<dbReference type="Proteomes" id="UP000696485">
    <property type="component" value="Unassembled WGS sequence"/>
</dbReference>
<protein>
    <submittedName>
        <fullName evidence="2">Uncharacterized protein</fullName>
    </submittedName>
</protein>
<evidence type="ECO:0000313" key="3">
    <source>
        <dbReference type="Proteomes" id="UP000696485"/>
    </source>
</evidence>
<feature type="signal peptide" evidence="1">
    <location>
        <begin position="1"/>
        <end position="23"/>
    </location>
</feature>
<evidence type="ECO:0000313" key="2">
    <source>
        <dbReference type="EMBL" id="KAF9331304.1"/>
    </source>
</evidence>
<accession>A0A9P5VLX1</accession>
<comment type="caution">
    <text evidence="2">The sequence shown here is derived from an EMBL/GenBank/DDBJ whole genome shotgun (WGS) entry which is preliminary data.</text>
</comment>
<keyword evidence="3" id="KW-1185">Reference proteome</keyword>
<name>A0A9P5VLX1_9FUNG</name>
<sequence>MVSFKLALATILAPLLLANNVSAGAAICVGWKHKSWGTIALGFHIWGFDGQQIATYKTVNDGYFHLTEEGWHIWPEIIVTPHGQDHIKSLHVKYFGGPGTPAFQRVVEWPEKLCTYYHEHGLSRGIYLSCHENGDKGYCSKNYKELSKKCSEYFNLGPDSVSCKPSKRPNP</sequence>
<organism evidence="2 3">
    <name type="scientific">Podila minutissima</name>
    <dbReference type="NCBI Taxonomy" id="64525"/>
    <lineage>
        <taxon>Eukaryota</taxon>
        <taxon>Fungi</taxon>
        <taxon>Fungi incertae sedis</taxon>
        <taxon>Mucoromycota</taxon>
        <taxon>Mortierellomycotina</taxon>
        <taxon>Mortierellomycetes</taxon>
        <taxon>Mortierellales</taxon>
        <taxon>Mortierellaceae</taxon>
        <taxon>Podila</taxon>
    </lineage>
</organism>